<dbReference type="Proteomes" id="UP001180487">
    <property type="component" value="Unassembled WGS sequence"/>
</dbReference>
<evidence type="ECO:0000313" key="2">
    <source>
        <dbReference type="Proteomes" id="UP001180487"/>
    </source>
</evidence>
<keyword evidence="2" id="KW-1185">Reference proteome</keyword>
<protein>
    <submittedName>
        <fullName evidence="1">Uncharacterized protein</fullName>
    </submittedName>
</protein>
<sequence length="68" mass="7380">MQVIYFLKSLFSVASATFTPGERVNLVRRGSILRTDGYVVAQTDGGVLVEWPRAGSSFVKSSELTAIV</sequence>
<organism evidence="1 2">
    <name type="scientific">Rhodoferax ferrireducens</name>
    <dbReference type="NCBI Taxonomy" id="192843"/>
    <lineage>
        <taxon>Bacteria</taxon>
        <taxon>Pseudomonadati</taxon>
        <taxon>Pseudomonadota</taxon>
        <taxon>Betaproteobacteria</taxon>
        <taxon>Burkholderiales</taxon>
        <taxon>Comamonadaceae</taxon>
        <taxon>Rhodoferax</taxon>
    </lineage>
</organism>
<name>A0ABU2C524_9BURK</name>
<dbReference type="RefSeq" id="WP_116604420.1">
    <property type="nucleotide sequence ID" value="NZ_JAVDXT010000001.1"/>
</dbReference>
<dbReference type="EMBL" id="JAVDXT010000001">
    <property type="protein sequence ID" value="MDR7376432.1"/>
    <property type="molecule type" value="Genomic_DNA"/>
</dbReference>
<gene>
    <name evidence="1" type="ORF">J2X19_001090</name>
</gene>
<comment type="caution">
    <text evidence="1">The sequence shown here is derived from an EMBL/GenBank/DDBJ whole genome shotgun (WGS) entry which is preliminary data.</text>
</comment>
<evidence type="ECO:0000313" key="1">
    <source>
        <dbReference type="EMBL" id="MDR7376432.1"/>
    </source>
</evidence>
<proteinExistence type="predicted"/>
<accession>A0ABU2C524</accession>
<reference evidence="1 2" key="1">
    <citation type="submission" date="2023-07" db="EMBL/GenBank/DDBJ databases">
        <title>Sorghum-associated microbial communities from plants grown in Nebraska, USA.</title>
        <authorList>
            <person name="Schachtman D."/>
        </authorList>
    </citation>
    <scope>NUCLEOTIDE SEQUENCE [LARGE SCALE GENOMIC DNA]</scope>
    <source>
        <strain evidence="1 2">BE313</strain>
    </source>
</reference>